<keyword evidence="5" id="KW-0378">Hydrolase</keyword>
<evidence type="ECO:0000256" key="7">
    <source>
        <dbReference type="ARBA" id="ARBA00033711"/>
    </source>
</evidence>
<dbReference type="GO" id="GO:0050532">
    <property type="term" value="F:2-phosphosulfolactate phosphatase activity"/>
    <property type="evidence" value="ECO:0007669"/>
    <property type="project" value="UniProtKB-EC"/>
</dbReference>
<evidence type="ECO:0000313" key="8">
    <source>
        <dbReference type="EMBL" id="AOZ51316.1"/>
    </source>
</evidence>
<dbReference type="STRING" id="1108595.BKX93_15770"/>
<sequence length="242" mass="25465">MHYAQQEYSVRLQWGLPAVQHLSAQAAHCVIVDVLSFGTSVDIACGNGAEVLPYRYRTTGAADFASEQQAILAAERSHHQPSLSPASLCGLKAGSRLVLPSQNGAALSLISESANTVAACLRNAAAVADYLETMGGDVLLVAAGELDAEGRLRFAYEDFIGAGAIIQRLRRGKSPEALAAEAAFELARHDLERQLQYTASGAELAARGFQDDIVLAAQLNISACVPVLDDGAFRAGRELAAA</sequence>
<evidence type="ECO:0000256" key="3">
    <source>
        <dbReference type="ARBA" id="ARBA00012953"/>
    </source>
</evidence>
<dbReference type="GeneID" id="68842666"/>
<evidence type="ECO:0000256" key="1">
    <source>
        <dbReference type="ARBA" id="ARBA00001946"/>
    </source>
</evidence>
<organism evidence="8 9">
    <name type="scientific">Chromobacterium vaccinii</name>
    <dbReference type="NCBI Taxonomy" id="1108595"/>
    <lineage>
        <taxon>Bacteria</taxon>
        <taxon>Pseudomonadati</taxon>
        <taxon>Pseudomonadota</taxon>
        <taxon>Betaproteobacteria</taxon>
        <taxon>Neisseriales</taxon>
        <taxon>Chromobacteriaceae</taxon>
        <taxon>Chromobacterium</taxon>
    </lineage>
</organism>
<evidence type="ECO:0000256" key="5">
    <source>
        <dbReference type="ARBA" id="ARBA00022801"/>
    </source>
</evidence>
<comment type="similarity">
    <text evidence="2">Belongs to the ComB family.</text>
</comment>
<dbReference type="PANTHER" id="PTHR37311:SF1">
    <property type="entry name" value="2-PHOSPHOSULFOLACTATE PHOSPHATASE-RELATED"/>
    <property type="match status" value="1"/>
</dbReference>
<accession>A0A1D9LJ67</accession>
<dbReference type="AlphaFoldDB" id="A0A1D9LJ67"/>
<dbReference type="EC" id="3.1.3.71" evidence="3"/>
<protein>
    <recommendedName>
        <fullName evidence="4">Probable 2-phosphosulfolactate phosphatase</fullName>
        <ecNumber evidence="3">3.1.3.71</ecNumber>
    </recommendedName>
</protein>
<gene>
    <name evidence="8" type="ORF">BKX93_15770</name>
</gene>
<dbReference type="Pfam" id="PF04029">
    <property type="entry name" value="2-ph_phosp"/>
    <property type="match status" value="1"/>
</dbReference>
<dbReference type="RefSeq" id="WP_046168310.1">
    <property type="nucleotide sequence ID" value="NZ_CP017707.1"/>
</dbReference>
<evidence type="ECO:0000256" key="4">
    <source>
        <dbReference type="ARBA" id="ARBA00021948"/>
    </source>
</evidence>
<keyword evidence="6" id="KW-0460">Magnesium</keyword>
<name>A0A1D9LJ67_9NEIS</name>
<dbReference type="GO" id="GO:0050545">
    <property type="term" value="F:sulfopyruvate decarboxylase activity"/>
    <property type="evidence" value="ECO:0007669"/>
    <property type="project" value="TreeGrafter"/>
</dbReference>
<dbReference type="InterPro" id="IPR005238">
    <property type="entry name" value="ComB-like"/>
</dbReference>
<dbReference type="GO" id="GO:0000287">
    <property type="term" value="F:magnesium ion binding"/>
    <property type="evidence" value="ECO:0007669"/>
    <property type="project" value="InterPro"/>
</dbReference>
<evidence type="ECO:0000256" key="6">
    <source>
        <dbReference type="ARBA" id="ARBA00022842"/>
    </source>
</evidence>
<dbReference type="EMBL" id="CP017707">
    <property type="protein sequence ID" value="AOZ51316.1"/>
    <property type="molecule type" value="Genomic_DNA"/>
</dbReference>
<dbReference type="Proteomes" id="UP000178776">
    <property type="component" value="Chromosome"/>
</dbReference>
<comment type="catalytic activity">
    <reaction evidence="7">
        <text>(2R)-O-phospho-3-sulfolactate + H2O = (2R)-3-sulfolactate + phosphate</text>
        <dbReference type="Rhea" id="RHEA:23416"/>
        <dbReference type="ChEBI" id="CHEBI:15377"/>
        <dbReference type="ChEBI" id="CHEBI:15597"/>
        <dbReference type="ChEBI" id="CHEBI:43474"/>
        <dbReference type="ChEBI" id="CHEBI:58738"/>
        <dbReference type="EC" id="3.1.3.71"/>
    </reaction>
</comment>
<proteinExistence type="inferred from homology"/>
<dbReference type="PANTHER" id="PTHR37311">
    <property type="entry name" value="2-PHOSPHOSULFOLACTATE PHOSPHATASE-RELATED"/>
    <property type="match status" value="1"/>
</dbReference>
<dbReference type="Gene3D" id="3.90.1560.10">
    <property type="entry name" value="ComB-like"/>
    <property type="match status" value="1"/>
</dbReference>
<reference evidence="8 9" key="1">
    <citation type="submission" date="2016-10" db="EMBL/GenBank/DDBJ databases">
        <title>Chromobacterium muskegensis sp. nov., an insecticidal bacterium isolated from Sphagnum bogs.</title>
        <authorList>
            <person name="Sparks M.E."/>
            <person name="Blackburn M.B."/>
            <person name="Gundersen-Rindal D.E."/>
            <person name="Mitchell A."/>
            <person name="Farrar R."/>
            <person name="Kuhar D."/>
        </authorList>
    </citation>
    <scope>NUCLEOTIDE SEQUENCE [LARGE SCALE GENOMIC DNA]</scope>
    <source>
        <strain evidence="8 9">21-1</strain>
    </source>
</reference>
<evidence type="ECO:0000313" key="9">
    <source>
        <dbReference type="Proteomes" id="UP000178776"/>
    </source>
</evidence>
<dbReference type="SUPFAM" id="SSF142823">
    <property type="entry name" value="ComB-like"/>
    <property type="match status" value="1"/>
</dbReference>
<evidence type="ECO:0000256" key="2">
    <source>
        <dbReference type="ARBA" id="ARBA00009997"/>
    </source>
</evidence>
<dbReference type="KEGG" id="cvc:BKX93_15770"/>
<dbReference type="InterPro" id="IPR036702">
    <property type="entry name" value="ComB-like_sf"/>
</dbReference>
<comment type="cofactor">
    <cofactor evidence="1">
        <name>Mg(2+)</name>
        <dbReference type="ChEBI" id="CHEBI:18420"/>
    </cofactor>
</comment>